<dbReference type="RefSeq" id="WP_309561124.1">
    <property type="nucleotide sequence ID" value="NZ_JAVJIU010000002.1"/>
</dbReference>
<name>A0ABU1EPD0_9FLAO</name>
<sequence>MRKILNFDTPYPIEITKETVGAINLRVKAMKNSGVNDADGNPILEAAPIVDLNRISIELELQRRGQRKVKIMRGNLADNLIGMYAQSIKYKHAKASTSQGYNHYLDFNPFAIALREGDKLIANITVGSAAYDSVRKMDSLIEFETVQVKDGTNVFPVVRSYPVGKDKEFFDGDLGNNVAKVVALTDLSKDYQGSTEAKVRLGKIRANNFDKSFTDTALFVQNQHMFDDNDQTDIEDLIIYQGKPLDNVWLEADFDKPVLESAKILVVAYERI</sequence>
<gene>
    <name evidence="1" type="ORF">RE431_06340</name>
</gene>
<accession>A0ABU1EPD0</accession>
<evidence type="ECO:0000313" key="2">
    <source>
        <dbReference type="Proteomes" id="UP001257234"/>
    </source>
</evidence>
<protein>
    <submittedName>
        <fullName evidence="1">Uncharacterized protein</fullName>
    </submittedName>
</protein>
<dbReference type="EMBL" id="JAVJIU010000002">
    <property type="protein sequence ID" value="MDR5590250.1"/>
    <property type="molecule type" value="Genomic_DNA"/>
</dbReference>
<comment type="caution">
    <text evidence="1">The sequence shown here is derived from an EMBL/GenBank/DDBJ whole genome shotgun (WGS) entry which is preliminary data.</text>
</comment>
<reference evidence="2" key="1">
    <citation type="submission" date="2023-07" db="EMBL/GenBank/DDBJ databases">
        <title>Christiangramia sp. SM2212., a novel bacterium of the family Flavobacteriaceae isolated from the sea sediment.</title>
        <authorList>
            <person name="Wang J."/>
            <person name="Zhang X."/>
        </authorList>
    </citation>
    <scope>NUCLEOTIDE SEQUENCE [LARGE SCALE GENOMIC DNA]</scope>
    <source>
        <strain evidence="2">SM2212</strain>
    </source>
</reference>
<organism evidence="1 2">
    <name type="scientific">Christiangramia sediminicola</name>
    <dbReference type="NCBI Taxonomy" id="3073267"/>
    <lineage>
        <taxon>Bacteria</taxon>
        <taxon>Pseudomonadati</taxon>
        <taxon>Bacteroidota</taxon>
        <taxon>Flavobacteriia</taxon>
        <taxon>Flavobacteriales</taxon>
        <taxon>Flavobacteriaceae</taxon>
        <taxon>Christiangramia</taxon>
    </lineage>
</organism>
<dbReference type="Proteomes" id="UP001257234">
    <property type="component" value="Unassembled WGS sequence"/>
</dbReference>
<evidence type="ECO:0000313" key="1">
    <source>
        <dbReference type="EMBL" id="MDR5590250.1"/>
    </source>
</evidence>
<proteinExistence type="predicted"/>
<keyword evidence="2" id="KW-1185">Reference proteome</keyword>